<dbReference type="AlphaFoldDB" id="A0A9D4BWK9"/>
<name>A0A9D4BWK9_DREPO</name>
<evidence type="ECO:0000313" key="3">
    <source>
        <dbReference type="Proteomes" id="UP000828390"/>
    </source>
</evidence>
<dbReference type="Proteomes" id="UP000828390">
    <property type="component" value="Unassembled WGS sequence"/>
</dbReference>
<organism evidence="2 3">
    <name type="scientific">Dreissena polymorpha</name>
    <name type="common">Zebra mussel</name>
    <name type="synonym">Mytilus polymorpha</name>
    <dbReference type="NCBI Taxonomy" id="45954"/>
    <lineage>
        <taxon>Eukaryota</taxon>
        <taxon>Metazoa</taxon>
        <taxon>Spiralia</taxon>
        <taxon>Lophotrochozoa</taxon>
        <taxon>Mollusca</taxon>
        <taxon>Bivalvia</taxon>
        <taxon>Autobranchia</taxon>
        <taxon>Heteroconchia</taxon>
        <taxon>Euheterodonta</taxon>
        <taxon>Imparidentia</taxon>
        <taxon>Neoheterodontei</taxon>
        <taxon>Myida</taxon>
        <taxon>Dreissenoidea</taxon>
        <taxon>Dreissenidae</taxon>
        <taxon>Dreissena</taxon>
    </lineage>
</organism>
<keyword evidence="1" id="KW-0732">Signal</keyword>
<evidence type="ECO:0000313" key="2">
    <source>
        <dbReference type="EMBL" id="KAH3712294.1"/>
    </source>
</evidence>
<feature type="signal peptide" evidence="1">
    <location>
        <begin position="1"/>
        <end position="28"/>
    </location>
</feature>
<accession>A0A9D4BWK9</accession>
<reference evidence="2" key="1">
    <citation type="journal article" date="2019" name="bioRxiv">
        <title>The Genome of the Zebra Mussel, Dreissena polymorpha: A Resource for Invasive Species Research.</title>
        <authorList>
            <person name="McCartney M.A."/>
            <person name="Auch B."/>
            <person name="Kono T."/>
            <person name="Mallez S."/>
            <person name="Zhang Y."/>
            <person name="Obille A."/>
            <person name="Becker A."/>
            <person name="Abrahante J.E."/>
            <person name="Garbe J."/>
            <person name="Badalamenti J.P."/>
            <person name="Herman A."/>
            <person name="Mangelson H."/>
            <person name="Liachko I."/>
            <person name="Sullivan S."/>
            <person name="Sone E.D."/>
            <person name="Koren S."/>
            <person name="Silverstein K.A.T."/>
            <person name="Beckman K.B."/>
            <person name="Gohl D.M."/>
        </authorList>
    </citation>
    <scope>NUCLEOTIDE SEQUENCE</scope>
    <source>
        <strain evidence="2">Duluth1</strain>
        <tissue evidence="2">Whole animal</tissue>
    </source>
</reference>
<reference evidence="2" key="2">
    <citation type="submission" date="2020-11" db="EMBL/GenBank/DDBJ databases">
        <authorList>
            <person name="McCartney M.A."/>
            <person name="Auch B."/>
            <person name="Kono T."/>
            <person name="Mallez S."/>
            <person name="Becker A."/>
            <person name="Gohl D.M."/>
            <person name="Silverstein K.A.T."/>
            <person name="Koren S."/>
            <person name="Bechman K.B."/>
            <person name="Herman A."/>
            <person name="Abrahante J.E."/>
            <person name="Garbe J."/>
        </authorList>
    </citation>
    <scope>NUCLEOTIDE SEQUENCE</scope>
    <source>
        <strain evidence="2">Duluth1</strain>
        <tissue evidence="2">Whole animal</tissue>
    </source>
</reference>
<gene>
    <name evidence="2" type="ORF">DPMN_071988</name>
</gene>
<sequence>MQTSTRIYALAFLLIGALLLANFGPASGALCMRGKGGRCVETTQGRHCETRRHGKCEAIGRTCRCRSLALYMARETLQPVDTHYLILAEN</sequence>
<protein>
    <submittedName>
        <fullName evidence="2">Uncharacterized protein</fullName>
    </submittedName>
</protein>
<proteinExistence type="predicted"/>
<feature type="chain" id="PRO_5039367397" evidence="1">
    <location>
        <begin position="29"/>
        <end position="90"/>
    </location>
</feature>
<evidence type="ECO:0000256" key="1">
    <source>
        <dbReference type="SAM" id="SignalP"/>
    </source>
</evidence>
<comment type="caution">
    <text evidence="2">The sequence shown here is derived from an EMBL/GenBank/DDBJ whole genome shotgun (WGS) entry which is preliminary data.</text>
</comment>
<dbReference type="EMBL" id="JAIWYP010000014">
    <property type="protein sequence ID" value="KAH3712294.1"/>
    <property type="molecule type" value="Genomic_DNA"/>
</dbReference>
<keyword evidence="3" id="KW-1185">Reference proteome</keyword>